<keyword evidence="2" id="KW-0812">Transmembrane</keyword>
<dbReference type="AlphaFoldDB" id="A0A5B1M721"/>
<keyword evidence="2" id="KW-0472">Membrane</keyword>
<feature type="region of interest" description="Disordered" evidence="1">
    <location>
        <begin position="157"/>
        <end position="177"/>
    </location>
</feature>
<feature type="domain" description="DUF2510" evidence="3">
    <location>
        <begin position="15"/>
        <end position="45"/>
    </location>
</feature>
<dbReference type="Pfam" id="PF10708">
    <property type="entry name" value="DUF2510"/>
    <property type="match status" value="1"/>
</dbReference>
<evidence type="ECO:0000313" key="5">
    <source>
        <dbReference type="Proteomes" id="UP000324351"/>
    </source>
</evidence>
<proteinExistence type="predicted"/>
<organism evidence="4 5">
    <name type="scientific">Nocardioides antri</name>
    <dbReference type="NCBI Taxonomy" id="2607659"/>
    <lineage>
        <taxon>Bacteria</taxon>
        <taxon>Bacillati</taxon>
        <taxon>Actinomycetota</taxon>
        <taxon>Actinomycetes</taxon>
        <taxon>Propionibacteriales</taxon>
        <taxon>Nocardioidaceae</taxon>
        <taxon>Nocardioides</taxon>
    </lineage>
</organism>
<keyword evidence="2" id="KW-1133">Transmembrane helix</keyword>
<evidence type="ECO:0000259" key="3">
    <source>
        <dbReference type="Pfam" id="PF10708"/>
    </source>
</evidence>
<evidence type="ECO:0000256" key="1">
    <source>
        <dbReference type="SAM" id="MobiDB-lite"/>
    </source>
</evidence>
<feature type="transmembrane region" description="Helical" evidence="2">
    <location>
        <begin position="127"/>
        <end position="151"/>
    </location>
</feature>
<evidence type="ECO:0000256" key="2">
    <source>
        <dbReference type="SAM" id="Phobius"/>
    </source>
</evidence>
<name>A0A5B1M721_9ACTN</name>
<keyword evidence="5" id="KW-1185">Reference proteome</keyword>
<sequence length="336" mass="34431">MSRGVPVPGPTPSQPGWYPDNNGTMRWYDGAAWTDHVQPGSAGPAEATVVSGAPPEPTRPLGQHEGPPGWQGGQPPSGPHSSPPPSPPSGQPVAPYGAVPQPSFPGGPGGPGGPGFQPSSGGGNKGLLIVLAVVGAIVLIAVLAVGAWAVFLRDDDSDGGGGDSGGGDDSSLPDTPPEEVVEAFFDAARDGDCEAALELVSQNFIEENDANCDDEEDFMEAGEFEAEVGEATIDEEADPPTASVPVNLTIEGFGEQEVPLGLVVEDEEWKIDSFEEEDGGTEGTEGTDGADSPSAPLSTPELSIPTDGIEIPSFPTDPSEIESYLSEFSEYLTVTP</sequence>
<feature type="compositionally biased region" description="Pro residues" evidence="1">
    <location>
        <begin position="76"/>
        <end position="90"/>
    </location>
</feature>
<feature type="compositionally biased region" description="Gly residues" evidence="1">
    <location>
        <begin position="159"/>
        <end position="168"/>
    </location>
</feature>
<dbReference type="InterPro" id="IPR018929">
    <property type="entry name" value="DUF2510"/>
</dbReference>
<reference evidence="4 5" key="2">
    <citation type="submission" date="2019-09" db="EMBL/GenBank/DDBJ databases">
        <authorList>
            <person name="Jin C."/>
        </authorList>
    </citation>
    <scope>NUCLEOTIDE SEQUENCE [LARGE SCALE GENOMIC DNA]</scope>
    <source>
        <strain evidence="4 5">BN140041</strain>
    </source>
</reference>
<protein>
    <submittedName>
        <fullName evidence="4">DUF2510 domain-containing protein</fullName>
    </submittedName>
</protein>
<feature type="compositionally biased region" description="Gly residues" evidence="1">
    <location>
        <begin position="106"/>
        <end position="119"/>
    </location>
</feature>
<comment type="caution">
    <text evidence="4">The sequence shown here is derived from an EMBL/GenBank/DDBJ whole genome shotgun (WGS) entry which is preliminary data.</text>
</comment>
<accession>A0A5B1M721</accession>
<evidence type="ECO:0000313" key="4">
    <source>
        <dbReference type="EMBL" id="KAA1427657.1"/>
    </source>
</evidence>
<feature type="region of interest" description="Disordered" evidence="1">
    <location>
        <begin position="275"/>
        <end position="308"/>
    </location>
</feature>
<gene>
    <name evidence="4" type="ORF">F0U47_09450</name>
</gene>
<dbReference type="EMBL" id="VUJW01000003">
    <property type="protein sequence ID" value="KAA1427657.1"/>
    <property type="molecule type" value="Genomic_DNA"/>
</dbReference>
<feature type="region of interest" description="Disordered" evidence="1">
    <location>
        <begin position="1"/>
        <end position="119"/>
    </location>
</feature>
<dbReference type="Proteomes" id="UP000324351">
    <property type="component" value="Unassembled WGS sequence"/>
</dbReference>
<reference evidence="4 5" key="1">
    <citation type="submission" date="2019-09" db="EMBL/GenBank/DDBJ databases">
        <title>Nocardioides panacisoli sp. nov., isolated from the soil of a ginseng field.</title>
        <authorList>
            <person name="Cho C."/>
        </authorList>
    </citation>
    <scope>NUCLEOTIDE SEQUENCE [LARGE SCALE GENOMIC DNA]</scope>
    <source>
        <strain evidence="4 5">BN140041</strain>
    </source>
</reference>